<dbReference type="Proteomes" id="UP000334340">
    <property type="component" value="Unassembled WGS sequence"/>
</dbReference>
<organism evidence="2 3">
    <name type="scientific">Candidatus Methylomirabilis lanthanidiphila</name>
    <dbReference type="NCBI Taxonomy" id="2211376"/>
    <lineage>
        <taxon>Bacteria</taxon>
        <taxon>Candidatus Methylomirabilota</taxon>
        <taxon>Candidatus Methylomirabilia</taxon>
        <taxon>Candidatus Methylomirabilales</taxon>
        <taxon>Candidatus Methylomirabilaceae</taxon>
        <taxon>Candidatus Methylomirabilis</taxon>
    </lineage>
</organism>
<reference evidence="2 3" key="1">
    <citation type="submission" date="2019-07" db="EMBL/GenBank/DDBJ databases">
        <authorList>
            <person name="Cremers G."/>
        </authorList>
    </citation>
    <scope>NUCLEOTIDE SEQUENCE [LARGE SCALE GENOMIC DNA]</scope>
</reference>
<evidence type="ECO:0000313" key="2">
    <source>
        <dbReference type="EMBL" id="VUZ84574.1"/>
    </source>
</evidence>
<proteinExistence type="predicted"/>
<dbReference type="EMBL" id="CABIKM010000015">
    <property type="protein sequence ID" value="VUZ84574.1"/>
    <property type="molecule type" value="Genomic_DNA"/>
</dbReference>
<protein>
    <recommendedName>
        <fullName evidence="1">ABC-type transport auxiliary lipoprotein component domain-containing protein</fullName>
    </recommendedName>
</protein>
<sequence>MRIFVKRLVMLALGGWVVVAAGCAGSPPTRFYVLTPVAGMEASDPAVPVKDGIAVGIRRVALPDYLDRPQIVTRSSPNTLDLAEFDRWAAPLGEAFPRMLAENLAGMIPSDRVTVFPWLRSVQPDYEVTVEVTRFEGRLGSECALVARWTVIGGERKVPVATGTSRLRESAGGDYEALVAAQSRLIGALSREIAVAVKAIPREGTQ</sequence>
<dbReference type="AlphaFoldDB" id="A0A564ZH05"/>
<dbReference type="Pfam" id="PF03886">
    <property type="entry name" value="ABC_trans_aux"/>
    <property type="match status" value="1"/>
</dbReference>
<keyword evidence="3" id="KW-1185">Reference proteome</keyword>
<accession>A0A564ZH05</accession>
<feature type="domain" description="ABC-type transport auxiliary lipoprotein component" evidence="1">
    <location>
        <begin position="32"/>
        <end position="194"/>
    </location>
</feature>
<name>A0A564ZH05_9BACT</name>
<evidence type="ECO:0000259" key="1">
    <source>
        <dbReference type="Pfam" id="PF03886"/>
    </source>
</evidence>
<dbReference type="PROSITE" id="PS51257">
    <property type="entry name" value="PROKAR_LIPOPROTEIN"/>
    <property type="match status" value="1"/>
</dbReference>
<dbReference type="Gene3D" id="3.40.50.10610">
    <property type="entry name" value="ABC-type transport auxiliary lipoprotein component"/>
    <property type="match status" value="1"/>
</dbReference>
<dbReference type="SUPFAM" id="SSF159594">
    <property type="entry name" value="XCC0632-like"/>
    <property type="match status" value="1"/>
</dbReference>
<gene>
    <name evidence="2" type="ORF">MELA_00947</name>
</gene>
<dbReference type="InterPro" id="IPR005586">
    <property type="entry name" value="ABC_trans_aux"/>
</dbReference>
<evidence type="ECO:0000313" key="3">
    <source>
        <dbReference type="Proteomes" id="UP000334340"/>
    </source>
</evidence>